<sequence>MEPRAEIRRACHAMKKYGFHHMTVKAILKELLPAHNYNWELIENDDYTILLDAMFEWKNRNIKSKVGVFTFALHVYIFLQVRRGAIGKHKSSSGSRSHTCTIPDNLETAATVQAEHEKYKPKLKI</sequence>
<dbReference type="InterPro" id="IPR043017">
    <property type="entry name" value="WIYLD_dom_sf"/>
</dbReference>
<keyword evidence="3" id="KW-1185">Reference proteome</keyword>
<reference evidence="2 3" key="1">
    <citation type="submission" date="2024-02" db="EMBL/GenBank/DDBJ databases">
        <authorList>
            <person name="Vignale AGUSTIN F."/>
            <person name="Sosa J E."/>
            <person name="Modenutti C."/>
        </authorList>
    </citation>
    <scope>NUCLEOTIDE SEQUENCE [LARGE SCALE GENOMIC DNA]</scope>
</reference>
<feature type="domain" description="WIYLD" evidence="1">
    <location>
        <begin position="7"/>
        <end position="57"/>
    </location>
</feature>
<evidence type="ECO:0000313" key="3">
    <source>
        <dbReference type="Proteomes" id="UP001642360"/>
    </source>
</evidence>
<protein>
    <recommendedName>
        <fullName evidence="1">WIYLD domain-containing protein</fullName>
    </recommendedName>
</protein>
<gene>
    <name evidence="2" type="ORF">ILEXP_LOCUS4356</name>
</gene>
<evidence type="ECO:0000259" key="1">
    <source>
        <dbReference type="Pfam" id="PF10440"/>
    </source>
</evidence>
<accession>A0ABC8QY29</accession>
<dbReference type="AlphaFoldDB" id="A0ABC8QY29"/>
<dbReference type="InterPro" id="IPR018848">
    <property type="entry name" value="WIYLD_domain"/>
</dbReference>
<proteinExistence type="predicted"/>
<evidence type="ECO:0000313" key="2">
    <source>
        <dbReference type="EMBL" id="CAK9137332.1"/>
    </source>
</evidence>
<dbReference type="Proteomes" id="UP001642360">
    <property type="component" value="Unassembled WGS sequence"/>
</dbReference>
<dbReference type="Gene3D" id="1.10.8.850">
    <property type="entry name" value="Histone-lysine N methyltransferase , C-terminal domain-like"/>
    <property type="match status" value="1"/>
</dbReference>
<comment type="caution">
    <text evidence="2">The sequence shown here is derived from an EMBL/GenBank/DDBJ whole genome shotgun (WGS) entry which is preliminary data.</text>
</comment>
<dbReference type="PANTHER" id="PTHR46450:SF24">
    <property type="entry name" value="HISTONE-LYSINE N-METHYLTRANSFERASE SUVR4"/>
    <property type="match status" value="1"/>
</dbReference>
<name>A0ABC8QY29_9AQUA</name>
<dbReference type="PANTHER" id="PTHR46450">
    <property type="entry name" value="INACTIVE HISTONE-LYSINE N-METHYLTRANSFERASE SUVR1-RELATED"/>
    <property type="match status" value="1"/>
</dbReference>
<organism evidence="2 3">
    <name type="scientific">Ilex paraguariensis</name>
    <name type="common">yerba mate</name>
    <dbReference type="NCBI Taxonomy" id="185542"/>
    <lineage>
        <taxon>Eukaryota</taxon>
        <taxon>Viridiplantae</taxon>
        <taxon>Streptophyta</taxon>
        <taxon>Embryophyta</taxon>
        <taxon>Tracheophyta</taxon>
        <taxon>Spermatophyta</taxon>
        <taxon>Magnoliopsida</taxon>
        <taxon>eudicotyledons</taxon>
        <taxon>Gunneridae</taxon>
        <taxon>Pentapetalae</taxon>
        <taxon>asterids</taxon>
        <taxon>campanulids</taxon>
        <taxon>Aquifoliales</taxon>
        <taxon>Aquifoliaceae</taxon>
        <taxon>Ilex</taxon>
    </lineage>
</organism>
<dbReference type="Pfam" id="PF10440">
    <property type="entry name" value="WIYLD"/>
    <property type="match status" value="1"/>
</dbReference>
<dbReference type="EMBL" id="CAUOFW020000814">
    <property type="protein sequence ID" value="CAK9137332.1"/>
    <property type="molecule type" value="Genomic_DNA"/>
</dbReference>